<dbReference type="EMBL" id="JASCZI010060588">
    <property type="protein sequence ID" value="MED6134309.1"/>
    <property type="molecule type" value="Genomic_DNA"/>
</dbReference>
<keyword evidence="2" id="KW-1185">Reference proteome</keyword>
<reference evidence="1 2" key="1">
    <citation type="journal article" date="2023" name="Plants (Basel)">
        <title>Bridging the Gap: Combining Genomics and Transcriptomics Approaches to Understand Stylosanthes scabra, an Orphan Legume from the Brazilian Caatinga.</title>
        <authorList>
            <person name="Ferreira-Neto J.R.C."/>
            <person name="da Silva M.D."/>
            <person name="Binneck E."/>
            <person name="de Melo N.F."/>
            <person name="da Silva R.H."/>
            <person name="de Melo A.L.T.M."/>
            <person name="Pandolfi V."/>
            <person name="Bustamante F.O."/>
            <person name="Brasileiro-Vidal A.C."/>
            <person name="Benko-Iseppon A.M."/>
        </authorList>
    </citation>
    <scope>NUCLEOTIDE SEQUENCE [LARGE SCALE GENOMIC DNA]</scope>
    <source>
        <tissue evidence="1">Leaves</tissue>
    </source>
</reference>
<name>A0ABU6SDN7_9FABA</name>
<dbReference type="Proteomes" id="UP001341840">
    <property type="component" value="Unassembled WGS sequence"/>
</dbReference>
<proteinExistence type="predicted"/>
<comment type="caution">
    <text evidence="1">The sequence shown here is derived from an EMBL/GenBank/DDBJ whole genome shotgun (WGS) entry which is preliminary data.</text>
</comment>
<gene>
    <name evidence="1" type="ORF">PIB30_035870</name>
</gene>
<organism evidence="1 2">
    <name type="scientific">Stylosanthes scabra</name>
    <dbReference type="NCBI Taxonomy" id="79078"/>
    <lineage>
        <taxon>Eukaryota</taxon>
        <taxon>Viridiplantae</taxon>
        <taxon>Streptophyta</taxon>
        <taxon>Embryophyta</taxon>
        <taxon>Tracheophyta</taxon>
        <taxon>Spermatophyta</taxon>
        <taxon>Magnoliopsida</taxon>
        <taxon>eudicotyledons</taxon>
        <taxon>Gunneridae</taxon>
        <taxon>Pentapetalae</taxon>
        <taxon>rosids</taxon>
        <taxon>fabids</taxon>
        <taxon>Fabales</taxon>
        <taxon>Fabaceae</taxon>
        <taxon>Papilionoideae</taxon>
        <taxon>50 kb inversion clade</taxon>
        <taxon>dalbergioids sensu lato</taxon>
        <taxon>Dalbergieae</taxon>
        <taxon>Pterocarpus clade</taxon>
        <taxon>Stylosanthes</taxon>
    </lineage>
</organism>
<sequence>MSSNPLDLGSSRIRFFTTQALHSSSLSRALLKPSQLSLHFSFESFDSAENRHIHVPELRPSIAHCTDGWQSQDLVHNSKLKFPQTAPVFETIELAKFLAKLETSSLEPGREGNLRSHSDA</sequence>
<protein>
    <submittedName>
        <fullName evidence="1">Uncharacterized protein</fullName>
    </submittedName>
</protein>
<accession>A0ABU6SDN7</accession>
<evidence type="ECO:0000313" key="1">
    <source>
        <dbReference type="EMBL" id="MED6134309.1"/>
    </source>
</evidence>
<evidence type="ECO:0000313" key="2">
    <source>
        <dbReference type="Proteomes" id="UP001341840"/>
    </source>
</evidence>